<evidence type="ECO:0000259" key="4">
    <source>
        <dbReference type="PROSITE" id="PS50126"/>
    </source>
</evidence>
<sequence length="134" mass="15064">LEDGLEGLVHISELDWGLVEDPRSMFKVGDKVHAKVIEIKDGKISLSIKALKENPWTEFEGKLKKGDIIKGVVIKYNKHGALISIKEGVAGLVHNSTFGSESKLREKLELGKTYNFQITLFEPKEHKMTLVHLE</sequence>
<comment type="similarity">
    <text evidence="1">Belongs to the bacterial ribosomal protein bS1 family.</text>
</comment>
<dbReference type="GO" id="GO:0006412">
    <property type="term" value="P:translation"/>
    <property type="evidence" value="ECO:0007669"/>
    <property type="project" value="TreeGrafter"/>
</dbReference>
<dbReference type="Pfam" id="PF00575">
    <property type="entry name" value="S1"/>
    <property type="match status" value="2"/>
</dbReference>
<dbReference type="InterPro" id="IPR003029">
    <property type="entry name" value="S1_domain"/>
</dbReference>
<dbReference type="Gene3D" id="2.40.50.140">
    <property type="entry name" value="Nucleic acid-binding proteins"/>
    <property type="match status" value="2"/>
</dbReference>
<gene>
    <name evidence="5" type="ORF">UR70_C0016G0010</name>
</gene>
<keyword evidence="2 5" id="KW-0689">Ribosomal protein</keyword>
<dbReference type="PANTHER" id="PTHR10724:SF7">
    <property type="entry name" value="SMALL RIBOSOMAL SUBUNIT PROTEIN BS1C"/>
    <property type="match status" value="1"/>
</dbReference>
<evidence type="ECO:0000256" key="3">
    <source>
        <dbReference type="ARBA" id="ARBA00023274"/>
    </source>
</evidence>
<reference evidence="5 6" key="1">
    <citation type="journal article" date="2015" name="Nature">
        <title>rRNA introns, odd ribosomes, and small enigmatic genomes across a large radiation of phyla.</title>
        <authorList>
            <person name="Brown C.T."/>
            <person name="Hug L.A."/>
            <person name="Thomas B.C."/>
            <person name="Sharon I."/>
            <person name="Castelle C.J."/>
            <person name="Singh A."/>
            <person name="Wilkins M.J."/>
            <person name="Williams K.H."/>
            <person name="Banfield J.F."/>
        </authorList>
    </citation>
    <scope>NUCLEOTIDE SEQUENCE [LARGE SCALE GENOMIC DNA]</scope>
</reference>
<name>A0A0G0BRE8_9BACT</name>
<evidence type="ECO:0000313" key="6">
    <source>
        <dbReference type="Proteomes" id="UP000034923"/>
    </source>
</evidence>
<dbReference type="GO" id="GO:0003729">
    <property type="term" value="F:mRNA binding"/>
    <property type="evidence" value="ECO:0007669"/>
    <property type="project" value="TreeGrafter"/>
</dbReference>
<dbReference type="SMART" id="SM00316">
    <property type="entry name" value="S1"/>
    <property type="match status" value="2"/>
</dbReference>
<dbReference type="GO" id="GO:0005840">
    <property type="term" value="C:ribosome"/>
    <property type="evidence" value="ECO:0007669"/>
    <property type="project" value="UniProtKB-KW"/>
</dbReference>
<evidence type="ECO:0000256" key="1">
    <source>
        <dbReference type="ARBA" id="ARBA00006767"/>
    </source>
</evidence>
<accession>A0A0G0BRE8</accession>
<dbReference type="EMBL" id="LBQE01000016">
    <property type="protein sequence ID" value="KKP71933.1"/>
    <property type="molecule type" value="Genomic_DNA"/>
</dbReference>
<dbReference type="PROSITE" id="PS50126">
    <property type="entry name" value="S1"/>
    <property type="match status" value="2"/>
</dbReference>
<dbReference type="PANTHER" id="PTHR10724">
    <property type="entry name" value="30S RIBOSOMAL PROTEIN S1"/>
    <property type="match status" value="1"/>
</dbReference>
<dbReference type="AlphaFoldDB" id="A0A0G0BRE8"/>
<feature type="domain" description="S1 motif" evidence="4">
    <location>
        <begin position="66"/>
        <end position="133"/>
    </location>
</feature>
<feature type="non-terminal residue" evidence="5">
    <location>
        <position position="1"/>
    </location>
</feature>
<protein>
    <submittedName>
        <fullName evidence="5">30S ribosomal protein S1</fullName>
    </submittedName>
</protein>
<organism evidence="5 6">
    <name type="scientific">Candidatus Nomurabacteria bacterium GW2011_GWB1_35_20</name>
    <dbReference type="NCBI Taxonomy" id="1618740"/>
    <lineage>
        <taxon>Bacteria</taxon>
        <taxon>Candidatus Nomuraibacteriota</taxon>
    </lineage>
</organism>
<evidence type="ECO:0000256" key="2">
    <source>
        <dbReference type="ARBA" id="ARBA00022980"/>
    </source>
</evidence>
<dbReference type="GO" id="GO:0003735">
    <property type="term" value="F:structural constituent of ribosome"/>
    <property type="evidence" value="ECO:0007669"/>
    <property type="project" value="TreeGrafter"/>
</dbReference>
<dbReference type="InterPro" id="IPR050437">
    <property type="entry name" value="Ribos_protein_bS1-like"/>
</dbReference>
<dbReference type="GO" id="GO:1990904">
    <property type="term" value="C:ribonucleoprotein complex"/>
    <property type="evidence" value="ECO:0007669"/>
    <property type="project" value="UniProtKB-KW"/>
</dbReference>
<keyword evidence="3" id="KW-0687">Ribonucleoprotein</keyword>
<comment type="caution">
    <text evidence="5">The sequence shown here is derived from an EMBL/GenBank/DDBJ whole genome shotgun (WGS) entry which is preliminary data.</text>
</comment>
<dbReference type="SUPFAM" id="SSF50249">
    <property type="entry name" value="Nucleic acid-binding proteins"/>
    <property type="match status" value="2"/>
</dbReference>
<proteinExistence type="inferred from homology"/>
<evidence type="ECO:0000313" key="5">
    <source>
        <dbReference type="EMBL" id="KKP71933.1"/>
    </source>
</evidence>
<dbReference type="Proteomes" id="UP000034923">
    <property type="component" value="Unassembled WGS sequence"/>
</dbReference>
<feature type="domain" description="S1 motif" evidence="4">
    <location>
        <begin position="1"/>
        <end position="49"/>
    </location>
</feature>
<dbReference type="InterPro" id="IPR012340">
    <property type="entry name" value="NA-bd_OB-fold"/>
</dbReference>